<evidence type="ECO:0000256" key="1">
    <source>
        <dbReference type="SAM" id="MobiDB-lite"/>
    </source>
</evidence>
<protein>
    <submittedName>
        <fullName evidence="2">Uncharacterized protein</fullName>
    </submittedName>
</protein>
<name>A0A8E2EL51_9PEZI</name>
<evidence type="ECO:0000313" key="2">
    <source>
        <dbReference type="EMBL" id="OCK86002.1"/>
    </source>
</evidence>
<sequence>MALDPSSMLTDDSSCGHERFPIADIWFDVPKLSSQPPEPPVWASAAIRKPSCRNSTTAHCPFMSHDNDDDDDDDDDGDDDGDGDGDDDIGAPPVLETVDDTIEADLIAEFHGQPHNGAHRY</sequence>
<evidence type="ECO:0000313" key="3">
    <source>
        <dbReference type="Proteomes" id="UP000250266"/>
    </source>
</evidence>
<organism evidence="2 3">
    <name type="scientific">Lepidopterella palustris CBS 459.81</name>
    <dbReference type="NCBI Taxonomy" id="1314670"/>
    <lineage>
        <taxon>Eukaryota</taxon>
        <taxon>Fungi</taxon>
        <taxon>Dikarya</taxon>
        <taxon>Ascomycota</taxon>
        <taxon>Pezizomycotina</taxon>
        <taxon>Dothideomycetes</taxon>
        <taxon>Pleosporomycetidae</taxon>
        <taxon>Mytilinidiales</taxon>
        <taxon>Argynnaceae</taxon>
        <taxon>Lepidopterella</taxon>
    </lineage>
</organism>
<proteinExistence type="predicted"/>
<keyword evidence="3" id="KW-1185">Reference proteome</keyword>
<feature type="compositionally biased region" description="Acidic residues" evidence="1">
    <location>
        <begin position="67"/>
        <end position="89"/>
    </location>
</feature>
<feature type="region of interest" description="Disordered" evidence="1">
    <location>
        <begin position="50"/>
        <end position="99"/>
    </location>
</feature>
<reference evidence="2 3" key="1">
    <citation type="journal article" date="2016" name="Nat. Commun.">
        <title>Ectomycorrhizal ecology is imprinted in the genome of the dominant symbiotic fungus Cenococcum geophilum.</title>
        <authorList>
            <consortium name="DOE Joint Genome Institute"/>
            <person name="Peter M."/>
            <person name="Kohler A."/>
            <person name="Ohm R.A."/>
            <person name="Kuo A."/>
            <person name="Krutzmann J."/>
            <person name="Morin E."/>
            <person name="Arend M."/>
            <person name="Barry K.W."/>
            <person name="Binder M."/>
            <person name="Choi C."/>
            <person name="Clum A."/>
            <person name="Copeland A."/>
            <person name="Grisel N."/>
            <person name="Haridas S."/>
            <person name="Kipfer T."/>
            <person name="LaButti K."/>
            <person name="Lindquist E."/>
            <person name="Lipzen A."/>
            <person name="Maire R."/>
            <person name="Meier B."/>
            <person name="Mihaltcheva S."/>
            <person name="Molinier V."/>
            <person name="Murat C."/>
            <person name="Poggeler S."/>
            <person name="Quandt C.A."/>
            <person name="Sperisen C."/>
            <person name="Tritt A."/>
            <person name="Tisserant E."/>
            <person name="Crous P.W."/>
            <person name="Henrissat B."/>
            <person name="Nehls U."/>
            <person name="Egli S."/>
            <person name="Spatafora J.W."/>
            <person name="Grigoriev I.V."/>
            <person name="Martin F.M."/>
        </authorList>
    </citation>
    <scope>NUCLEOTIDE SEQUENCE [LARGE SCALE GENOMIC DNA]</scope>
    <source>
        <strain evidence="2 3">CBS 459.81</strain>
    </source>
</reference>
<dbReference type="Proteomes" id="UP000250266">
    <property type="component" value="Unassembled WGS sequence"/>
</dbReference>
<accession>A0A8E2EL51</accession>
<dbReference type="AlphaFoldDB" id="A0A8E2EL51"/>
<gene>
    <name evidence="2" type="ORF">K432DRAFT_399746</name>
</gene>
<dbReference type="EMBL" id="KV744810">
    <property type="protein sequence ID" value="OCK86002.1"/>
    <property type="molecule type" value="Genomic_DNA"/>
</dbReference>